<keyword evidence="1" id="KW-0812">Transmembrane</keyword>
<keyword evidence="1" id="KW-1133">Transmembrane helix</keyword>
<keyword evidence="3" id="KW-1185">Reference proteome</keyword>
<feature type="transmembrane region" description="Helical" evidence="1">
    <location>
        <begin position="124"/>
        <end position="145"/>
    </location>
</feature>
<organism evidence="2 3">
    <name type="scientific">Planoprotostelium fungivorum</name>
    <dbReference type="NCBI Taxonomy" id="1890364"/>
    <lineage>
        <taxon>Eukaryota</taxon>
        <taxon>Amoebozoa</taxon>
        <taxon>Evosea</taxon>
        <taxon>Variosea</taxon>
        <taxon>Cavosteliida</taxon>
        <taxon>Cavosteliaceae</taxon>
        <taxon>Planoprotostelium</taxon>
    </lineage>
</organism>
<name>A0A2P6NNB2_9EUKA</name>
<protein>
    <submittedName>
        <fullName evidence="2">Uncharacterized protein</fullName>
    </submittedName>
</protein>
<dbReference type="AlphaFoldDB" id="A0A2P6NNB2"/>
<comment type="caution">
    <text evidence="2">The sequence shown here is derived from an EMBL/GenBank/DDBJ whole genome shotgun (WGS) entry which is preliminary data.</text>
</comment>
<sequence length="157" mass="16690">MYKAKPGSDFEAIAHVAPVCRPWRDRESQSRLKRSQKDYRVTLFYTDSSCSSLKTMGVDSSSSCSGPDLACKARGNGVYSQSMCGDQFKEFVYGAPAVGKDGATTGGGNGGDVTKHTDTRSSALSVYVSAAAVASALLISMCRVFQGNQARVLQLPL</sequence>
<evidence type="ECO:0000313" key="3">
    <source>
        <dbReference type="Proteomes" id="UP000241769"/>
    </source>
</evidence>
<dbReference type="Proteomes" id="UP000241769">
    <property type="component" value="Unassembled WGS sequence"/>
</dbReference>
<accession>A0A2P6NNB2</accession>
<dbReference type="EMBL" id="MDYQ01000044">
    <property type="protein sequence ID" value="PRP85445.1"/>
    <property type="molecule type" value="Genomic_DNA"/>
</dbReference>
<gene>
    <name evidence="2" type="ORF">PROFUN_06814</name>
</gene>
<dbReference type="InParanoid" id="A0A2P6NNB2"/>
<proteinExistence type="predicted"/>
<keyword evidence="1" id="KW-0472">Membrane</keyword>
<evidence type="ECO:0000256" key="1">
    <source>
        <dbReference type="SAM" id="Phobius"/>
    </source>
</evidence>
<reference evidence="2 3" key="1">
    <citation type="journal article" date="2018" name="Genome Biol. Evol.">
        <title>Multiple Roots of Fruiting Body Formation in Amoebozoa.</title>
        <authorList>
            <person name="Hillmann F."/>
            <person name="Forbes G."/>
            <person name="Novohradska S."/>
            <person name="Ferling I."/>
            <person name="Riege K."/>
            <person name="Groth M."/>
            <person name="Westermann M."/>
            <person name="Marz M."/>
            <person name="Spaller T."/>
            <person name="Winckler T."/>
            <person name="Schaap P."/>
            <person name="Glockner G."/>
        </authorList>
    </citation>
    <scope>NUCLEOTIDE SEQUENCE [LARGE SCALE GENOMIC DNA]</scope>
    <source>
        <strain evidence="2 3">Jena</strain>
    </source>
</reference>
<evidence type="ECO:0000313" key="2">
    <source>
        <dbReference type="EMBL" id="PRP85445.1"/>
    </source>
</evidence>